<evidence type="ECO:0000313" key="4">
    <source>
        <dbReference type="Proteomes" id="UP000253065"/>
    </source>
</evidence>
<reference evidence="2 3" key="1">
    <citation type="submission" date="2018-07" db="EMBL/GenBank/DDBJ databases">
        <title>Freshwater and sediment microbial communities from various areas in North America, analyzing microbe dynamics in response to fracking.</title>
        <authorList>
            <person name="Lamendella R."/>
        </authorList>
    </citation>
    <scope>NUCLEOTIDE SEQUENCE [LARGE SCALE GENOMIC DNA]</scope>
    <source>
        <strain evidence="2 3">114E</strain>
        <strain evidence="1 4">114E_o</strain>
    </source>
</reference>
<sequence>MAFHNPDPKIREIERDNARLRAKFIAELFGGAWRVFRRVLLHCRVRQPRVCCMKTECAPRENSDQRSASCSQVPR</sequence>
<dbReference type="Proteomes" id="UP000253065">
    <property type="component" value="Unassembled WGS sequence"/>
</dbReference>
<dbReference type="AlphaFoldDB" id="A0A368V1K0"/>
<dbReference type="EMBL" id="QPJB01000005">
    <property type="protein sequence ID" value="RCW34956.1"/>
    <property type="molecule type" value="Genomic_DNA"/>
</dbReference>
<protein>
    <submittedName>
        <fullName evidence="2">Uncharacterized protein</fullName>
    </submittedName>
</protein>
<dbReference type="Proteomes" id="UP000252795">
    <property type="component" value="Unassembled WGS sequence"/>
</dbReference>
<keyword evidence="4" id="KW-1185">Reference proteome</keyword>
<evidence type="ECO:0000313" key="1">
    <source>
        <dbReference type="EMBL" id="RBP74207.1"/>
    </source>
</evidence>
<accession>A0A368V1K0</accession>
<evidence type="ECO:0000313" key="2">
    <source>
        <dbReference type="EMBL" id="RCW34956.1"/>
    </source>
</evidence>
<organism evidence="2 3">
    <name type="scientific">Marinobacter nauticus</name>
    <name type="common">Marinobacter hydrocarbonoclasticus</name>
    <name type="synonym">Marinobacter aquaeolei</name>
    <dbReference type="NCBI Taxonomy" id="2743"/>
    <lineage>
        <taxon>Bacteria</taxon>
        <taxon>Pseudomonadati</taxon>
        <taxon>Pseudomonadota</taxon>
        <taxon>Gammaproteobacteria</taxon>
        <taxon>Pseudomonadales</taxon>
        <taxon>Marinobacteraceae</taxon>
        <taxon>Marinobacter</taxon>
    </lineage>
</organism>
<proteinExistence type="predicted"/>
<comment type="caution">
    <text evidence="2">The sequence shown here is derived from an EMBL/GenBank/DDBJ whole genome shotgun (WGS) entry which is preliminary data.</text>
</comment>
<name>A0A368V1K0_MARNT</name>
<evidence type="ECO:0000313" key="3">
    <source>
        <dbReference type="Proteomes" id="UP000252795"/>
    </source>
</evidence>
<dbReference type="EMBL" id="QNSA01000005">
    <property type="protein sequence ID" value="RBP74207.1"/>
    <property type="molecule type" value="Genomic_DNA"/>
</dbReference>
<gene>
    <name evidence="2" type="ORF">DET51_105336</name>
    <name evidence="1" type="ORF">DET64_105337</name>
</gene>